<feature type="compositionally biased region" description="Basic and acidic residues" evidence="1">
    <location>
        <begin position="21"/>
        <end position="30"/>
    </location>
</feature>
<dbReference type="RefSeq" id="WP_377318904.1">
    <property type="nucleotide sequence ID" value="NZ_JBHSNF010000001.1"/>
</dbReference>
<dbReference type="Proteomes" id="UP001596114">
    <property type="component" value="Unassembled WGS sequence"/>
</dbReference>
<keyword evidence="3" id="KW-1185">Reference proteome</keyword>
<proteinExistence type="predicted"/>
<accession>A0ABW0QMW8</accession>
<organism evidence="2 3">
    <name type="scientific">Rhodanobacter ginsengisoli</name>
    <dbReference type="NCBI Taxonomy" id="418646"/>
    <lineage>
        <taxon>Bacteria</taxon>
        <taxon>Pseudomonadati</taxon>
        <taxon>Pseudomonadota</taxon>
        <taxon>Gammaproteobacteria</taxon>
        <taxon>Lysobacterales</taxon>
        <taxon>Rhodanobacteraceae</taxon>
        <taxon>Rhodanobacter</taxon>
    </lineage>
</organism>
<sequence>MDSCRKGKRDHIAIACNDSSPAERRHHDTDENASISARIRSDGSTEDLPLWIWHAFGMDHRGTVAALGPGRRDDQRLEQGERARLKHALHAMPQTRFG</sequence>
<evidence type="ECO:0000313" key="2">
    <source>
        <dbReference type="EMBL" id="MFC5525634.1"/>
    </source>
</evidence>
<reference evidence="3" key="1">
    <citation type="journal article" date="2019" name="Int. J. Syst. Evol. Microbiol.">
        <title>The Global Catalogue of Microorganisms (GCM) 10K type strain sequencing project: providing services to taxonomists for standard genome sequencing and annotation.</title>
        <authorList>
            <consortium name="The Broad Institute Genomics Platform"/>
            <consortium name="The Broad Institute Genome Sequencing Center for Infectious Disease"/>
            <person name="Wu L."/>
            <person name="Ma J."/>
        </authorList>
    </citation>
    <scope>NUCLEOTIDE SEQUENCE [LARGE SCALE GENOMIC DNA]</scope>
    <source>
        <strain evidence="3">CGMCC 1.16619</strain>
    </source>
</reference>
<evidence type="ECO:0000256" key="1">
    <source>
        <dbReference type="SAM" id="MobiDB-lite"/>
    </source>
</evidence>
<protein>
    <submittedName>
        <fullName evidence="2">Uncharacterized protein</fullName>
    </submittedName>
</protein>
<evidence type="ECO:0000313" key="3">
    <source>
        <dbReference type="Proteomes" id="UP001596114"/>
    </source>
</evidence>
<gene>
    <name evidence="2" type="ORF">ACFPPA_07740</name>
</gene>
<dbReference type="EMBL" id="JBHSNF010000001">
    <property type="protein sequence ID" value="MFC5525634.1"/>
    <property type="molecule type" value="Genomic_DNA"/>
</dbReference>
<feature type="region of interest" description="Disordered" evidence="1">
    <location>
        <begin position="15"/>
        <end position="42"/>
    </location>
</feature>
<name>A0ABW0QMW8_9GAMM</name>
<comment type="caution">
    <text evidence="2">The sequence shown here is derived from an EMBL/GenBank/DDBJ whole genome shotgun (WGS) entry which is preliminary data.</text>
</comment>